<protein>
    <submittedName>
        <fullName evidence="1">Uncharacterized protein</fullName>
    </submittedName>
</protein>
<reference evidence="1" key="1">
    <citation type="submission" date="2021-02" db="EMBL/GenBank/DDBJ databases">
        <authorList>
            <person name="Steward A R."/>
        </authorList>
    </citation>
    <scope>NUCLEOTIDE SEQUENCE</scope>
</reference>
<dbReference type="OrthoDB" id="6770266at2759"/>
<accession>A0A821XQ47</accession>
<proteinExistence type="predicted"/>
<evidence type="ECO:0000313" key="2">
    <source>
        <dbReference type="Proteomes" id="UP000663880"/>
    </source>
</evidence>
<gene>
    <name evidence="1" type="ORF">PMACD_LOCUS15320</name>
</gene>
<evidence type="ECO:0000313" key="1">
    <source>
        <dbReference type="EMBL" id="CAF4947405.1"/>
    </source>
</evidence>
<dbReference type="Proteomes" id="UP000663880">
    <property type="component" value="Unassembled WGS sequence"/>
</dbReference>
<organism evidence="1 2">
    <name type="scientific">Pieris macdunnoughi</name>
    <dbReference type="NCBI Taxonomy" id="345717"/>
    <lineage>
        <taxon>Eukaryota</taxon>
        <taxon>Metazoa</taxon>
        <taxon>Ecdysozoa</taxon>
        <taxon>Arthropoda</taxon>
        <taxon>Hexapoda</taxon>
        <taxon>Insecta</taxon>
        <taxon>Pterygota</taxon>
        <taxon>Neoptera</taxon>
        <taxon>Endopterygota</taxon>
        <taxon>Lepidoptera</taxon>
        <taxon>Glossata</taxon>
        <taxon>Ditrysia</taxon>
        <taxon>Papilionoidea</taxon>
        <taxon>Pieridae</taxon>
        <taxon>Pierinae</taxon>
        <taxon>Pieris</taxon>
    </lineage>
</organism>
<keyword evidence="2" id="KW-1185">Reference proteome</keyword>
<name>A0A821XQ47_9NEOP</name>
<sequence>MIEVFLNCSASIPHEAKTIIVGQLPKDEPVAGFHLVILYGHLGPVGTCMFCYDWPLTLVLFKPKPNKMVYVLSSYNKVAWFKFQKRKLCFWPHKNKNDKSMCDNCKNPICGEHKSSACP</sequence>
<comment type="caution">
    <text evidence="1">The sequence shown here is derived from an EMBL/GenBank/DDBJ whole genome shotgun (WGS) entry which is preliminary data.</text>
</comment>
<dbReference type="EMBL" id="CAJOBZ010000070">
    <property type="protein sequence ID" value="CAF4947405.1"/>
    <property type="molecule type" value="Genomic_DNA"/>
</dbReference>
<dbReference type="AlphaFoldDB" id="A0A821XQ47"/>